<sequence>MMEKAGYLQATRSQAVDSDGIPHGIVELHILGNRYAIRRSDLIRAVSGRVHVQVEDLTRNWGDFLGQTRGLAQVSASGKALNIDLFGLGSYTLSLSSLKAVLYGKERLAVIVRIPEAPLVRIRRVTDGQQTIGAAV</sequence>
<organism evidence="1 2">
    <name type="scientific">Methanoregula formicica (strain DSM 22288 / NBRC 105244 / SMSP)</name>
    <dbReference type="NCBI Taxonomy" id="593750"/>
    <lineage>
        <taxon>Archaea</taxon>
        <taxon>Methanobacteriati</taxon>
        <taxon>Methanobacteriota</taxon>
        <taxon>Stenosarchaea group</taxon>
        <taxon>Methanomicrobia</taxon>
        <taxon>Methanomicrobiales</taxon>
        <taxon>Methanoregulaceae</taxon>
        <taxon>Methanoregula</taxon>
    </lineage>
</organism>
<dbReference type="AlphaFoldDB" id="L0HFH6"/>
<dbReference type="RefSeq" id="WP_015284798.1">
    <property type="nucleotide sequence ID" value="NC_019943.1"/>
</dbReference>
<accession>L0HFH6</accession>
<dbReference type="InParanoid" id="L0HFH6"/>
<dbReference type="KEGG" id="mfo:Metfor_0774"/>
<evidence type="ECO:0000313" key="1">
    <source>
        <dbReference type="EMBL" id="AGB01834.1"/>
    </source>
</evidence>
<keyword evidence="2" id="KW-1185">Reference proteome</keyword>
<reference evidence="1 2" key="2">
    <citation type="journal article" date="2014" name="Genome Announc.">
        <title>Complete Genome Sequence of Methanoregula formicica SMSPT, a Mesophilic Hydrogenotrophic Methanogen Isolated from a Methanogenic Upflow Anaerobic Sludge Blanket Reactor.</title>
        <authorList>
            <person name="Yamamoto K."/>
            <person name="Tamaki H."/>
            <person name="Cadillo-Quiroz H."/>
            <person name="Imachi H."/>
            <person name="Kyrpides N."/>
            <person name="Woyke T."/>
            <person name="Goodwin L."/>
            <person name="Zinder S.H."/>
            <person name="Kamagata Y."/>
            <person name="Liu W.T."/>
        </authorList>
    </citation>
    <scope>NUCLEOTIDE SEQUENCE [LARGE SCALE GENOMIC DNA]</scope>
    <source>
        <strain evidence="2">DSM 22288 / NBRC 105244 / SMSP</strain>
    </source>
</reference>
<protein>
    <submittedName>
        <fullName evidence="1">Uncharacterized protein</fullName>
    </submittedName>
</protein>
<dbReference type="HOGENOM" id="CLU_155012_0_0_2"/>
<dbReference type="OrthoDB" id="115657at2157"/>
<dbReference type="eggNOG" id="arCOG06905">
    <property type="taxonomic scope" value="Archaea"/>
</dbReference>
<proteinExistence type="predicted"/>
<dbReference type="GeneID" id="14310087"/>
<gene>
    <name evidence="1" type="ordered locus">Metfor_0774</name>
</gene>
<dbReference type="EMBL" id="CP003167">
    <property type="protein sequence ID" value="AGB01834.1"/>
    <property type="molecule type" value="Genomic_DNA"/>
</dbReference>
<reference evidence="2" key="1">
    <citation type="submission" date="2011-12" db="EMBL/GenBank/DDBJ databases">
        <title>Complete sequence of Methanoregula formicicum SMSP.</title>
        <authorList>
            <person name="Lucas S."/>
            <person name="Han J."/>
            <person name="Lapidus A."/>
            <person name="Cheng J.-F."/>
            <person name="Goodwin L."/>
            <person name="Pitluck S."/>
            <person name="Peters L."/>
            <person name="Ovchinnikova G."/>
            <person name="Teshima H."/>
            <person name="Detter J.C."/>
            <person name="Han C."/>
            <person name="Tapia R."/>
            <person name="Land M."/>
            <person name="Hauser L."/>
            <person name="Kyrpides N."/>
            <person name="Ivanova N."/>
            <person name="Pagani I."/>
            <person name="Imachi H."/>
            <person name="Tamaki H."/>
            <person name="Sekiguchi Y."/>
            <person name="Kamagata Y."/>
            <person name="Cadillo-Quiroz H."/>
            <person name="Zinder S."/>
            <person name="Liu W.-T."/>
            <person name="Woyke T."/>
        </authorList>
    </citation>
    <scope>NUCLEOTIDE SEQUENCE [LARGE SCALE GENOMIC DNA]</scope>
    <source>
        <strain evidence="2">DSM 22288 / NBRC 105244 / SMSP</strain>
    </source>
</reference>
<evidence type="ECO:0000313" key="2">
    <source>
        <dbReference type="Proteomes" id="UP000010824"/>
    </source>
</evidence>
<name>L0HFH6_METFS</name>
<dbReference type="STRING" id="593750.Metfor_0774"/>
<dbReference type="Proteomes" id="UP000010824">
    <property type="component" value="Chromosome"/>
</dbReference>